<evidence type="ECO:0000256" key="3">
    <source>
        <dbReference type="ARBA" id="ARBA00006958"/>
    </source>
</evidence>
<evidence type="ECO:0000313" key="9">
    <source>
        <dbReference type="EMBL" id="KAJ8381101.1"/>
    </source>
</evidence>
<dbReference type="Proteomes" id="UP001152622">
    <property type="component" value="Chromosome 1"/>
</dbReference>
<organism evidence="9 10">
    <name type="scientific">Synaphobranchus kaupii</name>
    <name type="common">Kaup's arrowtooth eel</name>
    <dbReference type="NCBI Taxonomy" id="118154"/>
    <lineage>
        <taxon>Eukaryota</taxon>
        <taxon>Metazoa</taxon>
        <taxon>Chordata</taxon>
        <taxon>Craniata</taxon>
        <taxon>Vertebrata</taxon>
        <taxon>Euteleostomi</taxon>
        <taxon>Actinopterygii</taxon>
        <taxon>Neopterygii</taxon>
        <taxon>Teleostei</taxon>
        <taxon>Anguilliformes</taxon>
        <taxon>Synaphobranchidae</taxon>
        <taxon>Synaphobranchus</taxon>
    </lineage>
</organism>
<keyword evidence="10" id="KW-1185">Reference proteome</keyword>
<evidence type="ECO:0000256" key="7">
    <source>
        <dbReference type="ARBA" id="ARBA00023242"/>
    </source>
</evidence>
<keyword evidence="6" id="KW-0378">Hydrolase</keyword>
<gene>
    <name evidence="9" type="ORF">SKAU_G00018790</name>
</gene>
<dbReference type="Pfam" id="PF13359">
    <property type="entry name" value="DDE_Tnp_4"/>
    <property type="match status" value="1"/>
</dbReference>
<reference evidence="9" key="1">
    <citation type="journal article" date="2023" name="Science">
        <title>Genome structures resolve the early diversification of teleost fishes.</title>
        <authorList>
            <person name="Parey E."/>
            <person name="Louis A."/>
            <person name="Montfort J."/>
            <person name="Bouchez O."/>
            <person name="Roques C."/>
            <person name="Iampietro C."/>
            <person name="Lluch J."/>
            <person name="Castinel A."/>
            <person name="Donnadieu C."/>
            <person name="Desvignes T."/>
            <person name="Floi Bucao C."/>
            <person name="Jouanno E."/>
            <person name="Wen M."/>
            <person name="Mejri S."/>
            <person name="Dirks R."/>
            <person name="Jansen H."/>
            <person name="Henkel C."/>
            <person name="Chen W.J."/>
            <person name="Zahm M."/>
            <person name="Cabau C."/>
            <person name="Klopp C."/>
            <person name="Thompson A.W."/>
            <person name="Robinson-Rechavi M."/>
            <person name="Braasch I."/>
            <person name="Lecointre G."/>
            <person name="Bobe J."/>
            <person name="Postlethwait J.H."/>
            <person name="Berthelot C."/>
            <person name="Roest Crollius H."/>
            <person name="Guiguen Y."/>
        </authorList>
    </citation>
    <scope>NUCLEOTIDE SEQUENCE</scope>
    <source>
        <strain evidence="9">WJC10195</strain>
    </source>
</reference>
<comment type="caution">
    <text evidence="9">The sequence shown here is derived from an EMBL/GenBank/DDBJ whole genome shotgun (WGS) entry which is preliminary data.</text>
</comment>
<dbReference type="InterPro" id="IPR027806">
    <property type="entry name" value="HARBI1_dom"/>
</dbReference>
<evidence type="ECO:0000256" key="5">
    <source>
        <dbReference type="ARBA" id="ARBA00022723"/>
    </source>
</evidence>
<comment type="similarity">
    <text evidence="3">Belongs to the HARBI1 family.</text>
</comment>
<dbReference type="AlphaFoldDB" id="A0A9Q1JC00"/>
<evidence type="ECO:0000256" key="2">
    <source>
        <dbReference type="ARBA" id="ARBA00004123"/>
    </source>
</evidence>
<name>A0A9Q1JC00_SYNKA</name>
<evidence type="ECO:0000313" key="10">
    <source>
        <dbReference type="Proteomes" id="UP001152622"/>
    </source>
</evidence>
<evidence type="ECO:0000256" key="4">
    <source>
        <dbReference type="ARBA" id="ARBA00022722"/>
    </source>
</evidence>
<dbReference type="EMBL" id="JAINUF010000001">
    <property type="protein sequence ID" value="KAJ8381101.1"/>
    <property type="molecule type" value="Genomic_DNA"/>
</dbReference>
<comment type="subcellular location">
    <subcellularLocation>
        <location evidence="2">Nucleus</location>
    </subcellularLocation>
</comment>
<dbReference type="GO" id="GO:0016787">
    <property type="term" value="F:hydrolase activity"/>
    <property type="evidence" value="ECO:0007669"/>
    <property type="project" value="UniProtKB-KW"/>
</dbReference>
<evidence type="ECO:0000256" key="1">
    <source>
        <dbReference type="ARBA" id="ARBA00001968"/>
    </source>
</evidence>
<dbReference type="GO" id="GO:0046872">
    <property type="term" value="F:metal ion binding"/>
    <property type="evidence" value="ECO:0007669"/>
    <property type="project" value="UniProtKB-KW"/>
</dbReference>
<dbReference type="PANTHER" id="PTHR22930">
    <property type="match status" value="1"/>
</dbReference>
<dbReference type="GO" id="GO:0004518">
    <property type="term" value="F:nuclease activity"/>
    <property type="evidence" value="ECO:0007669"/>
    <property type="project" value="UniProtKB-KW"/>
</dbReference>
<accession>A0A9Q1JC00</accession>
<dbReference type="InterPro" id="IPR045249">
    <property type="entry name" value="HARBI1-like"/>
</dbReference>
<feature type="domain" description="DDE Tnp4" evidence="8">
    <location>
        <begin position="171"/>
        <end position="337"/>
    </location>
</feature>
<dbReference type="GO" id="GO:0005634">
    <property type="term" value="C:nucleus"/>
    <property type="evidence" value="ECO:0007669"/>
    <property type="project" value="UniProtKB-SubCell"/>
</dbReference>
<keyword evidence="5" id="KW-0479">Metal-binding</keyword>
<sequence>MYVSLEQRKALALVLLLHRRKRAQQRRRLWVHQLLRSRHERGEFNLVNEMRLYGDRFQTYFRLNREQFDAVLKRIGPVISKMTTNFREALSASVRLAVCLRYLTTGDSYTTIASSYRVGISTVAGIIPVVAQAIWDSMVKEFMPVPKKEDWGEIAMAFQQRWNFPNCLGAIDGKHVVIQAPASSGSLYFNYKGTYSIVLLAIVDACYLFRVVDVGAYGKSSDGGILAVSAFGRALQAGRLDLPADRPLPGAEDHAAMPHVFVGDEAFPLRRDLLRPFPGQQLTREKRVYNYRLSRARMVVECSFGILAAQWRMYHRMIGVNPENAVKLVKATVILHNFMRWNDHTEPAQVLQNDTPALALQNISRVGSNNSAQGTIAVRETYCTYFSSAAGEVAWQHRVV</sequence>
<proteinExistence type="inferred from homology"/>
<evidence type="ECO:0000259" key="8">
    <source>
        <dbReference type="Pfam" id="PF13359"/>
    </source>
</evidence>
<protein>
    <recommendedName>
        <fullName evidence="8">DDE Tnp4 domain-containing protein</fullName>
    </recommendedName>
</protein>
<keyword evidence="4" id="KW-0540">Nuclease</keyword>
<evidence type="ECO:0000256" key="6">
    <source>
        <dbReference type="ARBA" id="ARBA00022801"/>
    </source>
</evidence>
<dbReference type="OrthoDB" id="10061326at2759"/>
<dbReference type="PANTHER" id="PTHR22930:SF279">
    <property type="entry name" value="SIMILAR TO ENSANGP00000010363"/>
    <property type="match status" value="1"/>
</dbReference>
<keyword evidence="7" id="KW-0539">Nucleus</keyword>
<comment type="cofactor">
    <cofactor evidence="1">
        <name>a divalent metal cation</name>
        <dbReference type="ChEBI" id="CHEBI:60240"/>
    </cofactor>
</comment>